<dbReference type="SUPFAM" id="SSF46785">
    <property type="entry name" value="Winged helix' DNA-binding domain"/>
    <property type="match status" value="1"/>
</dbReference>
<dbReference type="InterPro" id="IPR012318">
    <property type="entry name" value="HTH_CRP"/>
</dbReference>
<keyword evidence="2" id="KW-0238">DNA-binding</keyword>
<proteinExistence type="predicted"/>
<keyword evidence="1" id="KW-0805">Transcription regulation</keyword>
<dbReference type="AlphaFoldDB" id="H5XY46"/>
<evidence type="ECO:0000259" key="5">
    <source>
        <dbReference type="PROSITE" id="PS51063"/>
    </source>
</evidence>
<feature type="domain" description="HTH crp-type" evidence="5">
    <location>
        <begin position="147"/>
        <end position="220"/>
    </location>
</feature>
<evidence type="ECO:0000313" key="7">
    <source>
        <dbReference type="Proteomes" id="UP000005104"/>
    </source>
</evidence>
<dbReference type="InterPro" id="IPR000595">
    <property type="entry name" value="cNMP-bd_dom"/>
</dbReference>
<feature type="domain" description="Cyclic nucleotide-binding" evidence="4">
    <location>
        <begin position="13"/>
        <end position="133"/>
    </location>
</feature>
<dbReference type="Proteomes" id="UP000005104">
    <property type="component" value="Chromosome"/>
</dbReference>
<sequence>MKHCIICLQELDLFQGLKQEQFSDLCKCTMRKRLPKGHYLFHQGETIGTIFLIKSGKLKLVQTAEDGHEIILDVCGPGEVLGELSLYQEQNSHSSAKAMEEVCVCCFSKRQFEKLIKQDSSFAMRIIGYLGQKRYETLQKSGKESGLPVKERLLQLFYRFAEEFGLKTSASTLIDLKITQQELADMIGSSRVMVVQALKELKAANIIDRENRYFVLKNDPCLKVHRFD</sequence>
<dbReference type="InterPro" id="IPR050397">
    <property type="entry name" value="Env_Response_Regulators"/>
</dbReference>
<dbReference type="Gene3D" id="2.60.120.10">
    <property type="entry name" value="Jelly Rolls"/>
    <property type="match status" value="1"/>
</dbReference>
<dbReference type="RefSeq" id="WP_007786100.1">
    <property type="nucleotide sequence ID" value="NZ_CM001441.1"/>
</dbReference>
<dbReference type="Pfam" id="PF13545">
    <property type="entry name" value="HTH_Crp_2"/>
    <property type="match status" value="1"/>
</dbReference>
<dbReference type="GO" id="GO:0005829">
    <property type="term" value="C:cytosol"/>
    <property type="evidence" value="ECO:0007669"/>
    <property type="project" value="TreeGrafter"/>
</dbReference>
<dbReference type="SMART" id="SM00100">
    <property type="entry name" value="cNMP"/>
    <property type="match status" value="1"/>
</dbReference>
<dbReference type="STRING" id="768710.DesyoDRAFT_4301"/>
<reference evidence="6 7" key="1">
    <citation type="submission" date="2011-11" db="EMBL/GenBank/DDBJ databases">
        <title>The Noncontiguous Finished genome of Desulfosporosinus youngiae DSM 17734.</title>
        <authorList>
            <consortium name="US DOE Joint Genome Institute (JGI-PGF)"/>
            <person name="Lucas S."/>
            <person name="Han J."/>
            <person name="Lapidus A."/>
            <person name="Cheng J.-F."/>
            <person name="Goodwin L."/>
            <person name="Pitluck S."/>
            <person name="Peters L."/>
            <person name="Ovchinnikova G."/>
            <person name="Lu M."/>
            <person name="Land M.L."/>
            <person name="Hauser L."/>
            <person name="Pester M."/>
            <person name="Spring S."/>
            <person name="Ollivier B."/>
            <person name="Rattei T."/>
            <person name="Klenk H.-P."/>
            <person name="Wagner M."/>
            <person name="Loy A."/>
            <person name="Woyke T.J."/>
        </authorList>
    </citation>
    <scope>NUCLEOTIDE SEQUENCE [LARGE SCALE GENOMIC DNA]</scope>
    <source>
        <strain evidence="6 7">DSM 17734</strain>
    </source>
</reference>
<dbReference type="PROSITE" id="PS50042">
    <property type="entry name" value="CNMP_BINDING_3"/>
    <property type="match status" value="1"/>
</dbReference>
<gene>
    <name evidence="6" type="ORF">DesyoDRAFT_4301</name>
</gene>
<keyword evidence="7" id="KW-1185">Reference proteome</keyword>
<keyword evidence="3" id="KW-0804">Transcription</keyword>
<dbReference type="Gene3D" id="1.10.10.10">
    <property type="entry name" value="Winged helix-like DNA-binding domain superfamily/Winged helix DNA-binding domain"/>
    <property type="match status" value="1"/>
</dbReference>
<dbReference type="InterPro" id="IPR014710">
    <property type="entry name" value="RmlC-like_jellyroll"/>
</dbReference>
<evidence type="ECO:0000256" key="3">
    <source>
        <dbReference type="ARBA" id="ARBA00023163"/>
    </source>
</evidence>
<evidence type="ECO:0000256" key="1">
    <source>
        <dbReference type="ARBA" id="ARBA00023015"/>
    </source>
</evidence>
<dbReference type="OrthoDB" id="9798104at2"/>
<dbReference type="InterPro" id="IPR036390">
    <property type="entry name" value="WH_DNA-bd_sf"/>
</dbReference>
<dbReference type="SMART" id="SM00419">
    <property type="entry name" value="HTH_CRP"/>
    <property type="match status" value="1"/>
</dbReference>
<protein>
    <submittedName>
        <fullName evidence="6">cAMP-binding protein</fullName>
    </submittedName>
</protein>
<dbReference type="InterPro" id="IPR018490">
    <property type="entry name" value="cNMP-bd_dom_sf"/>
</dbReference>
<dbReference type="CDD" id="cd00038">
    <property type="entry name" value="CAP_ED"/>
    <property type="match status" value="1"/>
</dbReference>
<dbReference type="GO" id="GO:0003700">
    <property type="term" value="F:DNA-binding transcription factor activity"/>
    <property type="evidence" value="ECO:0007669"/>
    <property type="project" value="TreeGrafter"/>
</dbReference>
<evidence type="ECO:0000313" key="6">
    <source>
        <dbReference type="EMBL" id="EHQ91256.1"/>
    </source>
</evidence>
<dbReference type="EMBL" id="CM001441">
    <property type="protein sequence ID" value="EHQ91256.1"/>
    <property type="molecule type" value="Genomic_DNA"/>
</dbReference>
<dbReference type="PANTHER" id="PTHR24567">
    <property type="entry name" value="CRP FAMILY TRANSCRIPTIONAL REGULATORY PROTEIN"/>
    <property type="match status" value="1"/>
</dbReference>
<evidence type="ECO:0000259" key="4">
    <source>
        <dbReference type="PROSITE" id="PS50042"/>
    </source>
</evidence>
<name>H5XY46_9FIRM</name>
<accession>H5XY46</accession>
<dbReference type="Pfam" id="PF00027">
    <property type="entry name" value="cNMP_binding"/>
    <property type="match status" value="1"/>
</dbReference>
<organism evidence="6 7">
    <name type="scientific">Desulfosporosinus youngiae DSM 17734</name>
    <dbReference type="NCBI Taxonomy" id="768710"/>
    <lineage>
        <taxon>Bacteria</taxon>
        <taxon>Bacillati</taxon>
        <taxon>Bacillota</taxon>
        <taxon>Clostridia</taxon>
        <taxon>Eubacteriales</taxon>
        <taxon>Desulfitobacteriaceae</taxon>
        <taxon>Desulfosporosinus</taxon>
    </lineage>
</organism>
<dbReference type="PROSITE" id="PS51063">
    <property type="entry name" value="HTH_CRP_2"/>
    <property type="match status" value="1"/>
</dbReference>
<dbReference type="InterPro" id="IPR036388">
    <property type="entry name" value="WH-like_DNA-bd_sf"/>
</dbReference>
<dbReference type="HOGENOM" id="CLU_075053_3_2_9"/>
<dbReference type="eggNOG" id="COG0664">
    <property type="taxonomic scope" value="Bacteria"/>
</dbReference>
<dbReference type="PANTHER" id="PTHR24567:SF74">
    <property type="entry name" value="HTH-TYPE TRANSCRIPTIONAL REGULATOR ARCR"/>
    <property type="match status" value="1"/>
</dbReference>
<dbReference type="GO" id="GO:0003677">
    <property type="term" value="F:DNA binding"/>
    <property type="evidence" value="ECO:0007669"/>
    <property type="project" value="UniProtKB-KW"/>
</dbReference>
<evidence type="ECO:0000256" key="2">
    <source>
        <dbReference type="ARBA" id="ARBA00023125"/>
    </source>
</evidence>
<dbReference type="SUPFAM" id="SSF51206">
    <property type="entry name" value="cAMP-binding domain-like"/>
    <property type="match status" value="1"/>
</dbReference>